<evidence type="ECO:0008006" key="4">
    <source>
        <dbReference type="Google" id="ProtNLM"/>
    </source>
</evidence>
<dbReference type="Pfam" id="PF11228">
    <property type="entry name" value="DUF3027"/>
    <property type="match status" value="1"/>
</dbReference>
<dbReference type="EMBL" id="BMMQ01000003">
    <property type="protein sequence ID" value="GGO62200.1"/>
    <property type="molecule type" value="Genomic_DNA"/>
</dbReference>
<keyword evidence="3" id="KW-1185">Reference proteome</keyword>
<feature type="compositionally biased region" description="Acidic residues" evidence="1">
    <location>
        <begin position="146"/>
        <end position="162"/>
    </location>
</feature>
<evidence type="ECO:0000313" key="3">
    <source>
        <dbReference type="Proteomes" id="UP000638043"/>
    </source>
</evidence>
<dbReference type="InterPro" id="IPR021391">
    <property type="entry name" value="DUF3027"/>
</dbReference>
<feature type="region of interest" description="Disordered" evidence="1">
    <location>
        <begin position="106"/>
        <end position="162"/>
    </location>
</feature>
<reference evidence="3" key="1">
    <citation type="journal article" date="2019" name="Int. J. Syst. Evol. Microbiol.">
        <title>The Global Catalogue of Microorganisms (GCM) 10K type strain sequencing project: providing services to taxonomists for standard genome sequencing and annotation.</title>
        <authorList>
            <consortium name="The Broad Institute Genomics Platform"/>
            <consortium name="The Broad Institute Genome Sequencing Center for Infectious Disease"/>
            <person name="Wu L."/>
            <person name="Ma J."/>
        </authorList>
    </citation>
    <scope>NUCLEOTIDE SEQUENCE [LARGE SCALE GENOMIC DNA]</scope>
    <source>
        <strain evidence="3">CGMCC 4.7181</strain>
    </source>
</reference>
<sequence length="162" mass="17511">MTSTRDIEDRLDESRELALAALHEVTPASSIGEFAGHEASDDGVTLLRFETTLLGYPGWFWTVALASVPGSAPTVLELELLPGDGALLAPDWVPWSQRLEEFKAQQALAAQEAAEGDDADDDEDDDLEGDDDADEAGEYLHAGDVDGVDIDEFDDEADDEEE</sequence>
<proteinExistence type="predicted"/>
<name>A0ABQ2N165_9MICO</name>
<evidence type="ECO:0000313" key="2">
    <source>
        <dbReference type="EMBL" id="GGO62200.1"/>
    </source>
</evidence>
<evidence type="ECO:0000256" key="1">
    <source>
        <dbReference type="SAM" id="MobiDB-lite"/>
    </source>
</evidence>
<dbReference type="Proteomes" id="UP000638043">
    <property type="component" value="Unassembled WGS sequence"/>
</dbReference>
<feature type="compositionally biased region" description="Acidic residues" evidence="1">
    <location>
        <begin position="114"/>
        <end position="137"/>
    </location>
</feature>
<accession>A0ABQ2N165</accession>
<comment type="caution">
    <text evidence="2">The sequence shown here is derived from an EMBL/GenBank/DDBJ whole genome shotgun (WGS) entry which is preliminary data.</text>
</comment>
<organism evidence="2 3">
    <name type="scientific">Microbacterium nanhaiense</name>
    <dbReference type="NCBI Taxonomy" id="1301026"/>
    <lineage>
        <taxon>Bacteria</taxon>
        <taxon>Bacillati</taxon>
        <taxon>Actinomycetota</taxon>
        <taxon>Actinomycetes</taxon>
        <taxon>Micrococcales</taxon>
        <taxon>Microbacteriaceae</taxon>
        <taxon>Microbacterium</taxon>
    </lineage>
</organism>
<protein>
    <recommendedName>
        <fullName evidence="4">DUF3027 domain-containing protein</fullName>
    </recommendedName>
</protein>
<dbReference type="RefSeq" id="WP_188700494.1">
    <property type="nucleotide sequence ID" value="NZ_BMMQ01000003.1"/>
</dbReference>
<gene>
    <name evidence="2" type="ORF">GCM10010910_11730</name>
</gene>